<dbReference type="AlphaFoldDB" id="A0A9D9E128"/>
<gene>
    <name evidence="2" type="ORF">IAA97_02990</name>
</gene>
<evidence type="ECO:0000259" key="1">
    <source>
        <dbReference type="Pfam" id="PF20258"/>
    </source>
</evidence>
<sequence length="72" mass="7543">ACDVVYGAAEGFDAEKMYSVKIRSMATAASANVEKTANGFKVRFLDYVRGAAPGQSAVVYDSDMVVASGIIT</sequence>
<organism evidence="2 3">
    <name type="scientific">Candidatus Ornithospirochaeta stercoripullorum</name>
    <dbReference type="NCBI Taxonomy" id="2840899"/>
    <lineage>
        <taxon>Bacteria</taxon>
        <taxon>Pseudomonadati</taxon>
        <taxon>Spirochaetota</taxon>
        <taxon>Spirochaetia</taxon>
        <taxon>Spirochaetales</taxon>
        <taxon>Spirochaetaceae</taxon>
        <taxon>Spirochaetaceae incertae sedis</taxon>
        <taxon>Candidatus Ornithospirochaeta</taxon>
    </lineage>
</organism>
<accession>A0A9D9E128</accession>
<reference evidence="2" key="1">
    <citation type="submission" date="2020-10" db="EMBL/GenBank/DDBJ databases">
        <authorList>
            <person name="Gilroy R."/>
        </authorList>
    </citation>
    <scope>NUCLEOTIDE SEQUENCE</scope>
    <source>
        <strain evidence="2">7293</strain>
    </source>
</reference>
<dbReference type="Gene3D" id="2.40.30.10">
    <property type="entry name" value="Translation factors"/>
    <property type="match status" value="1"/>
</dbReference>
<dbReference type="EMBL" id="JADIMT010000038">
    <property type="protein sequence ID" value="MBO8435925.1"/>
    <property type="molecule type" value="Genomic_DNA"/>
</dbReference>
<feature type="domain" description="tRNA-specific 2-thiouridylase MnmA-like C-terminal" evidence="1">
    <location>
        <begin position="15"/>
        <end position="71"/>
    </location>
</feature>
<protein>
    <recommendedName>
        <fullName evidence="1">tRNA-specific 2-thiouridylase MnmA-like C-terminal domain-containing protein</fullName>
    </recommendedName>
</protein>
<reference evidence="2" key="2">
    <citation type="journal article" date="2021" name="PeerJ">
        <title>Extensive microbial diversity within the chicken gut microbiome revealed by metagenomics and culture.</title>
        <authorList>
            <person name="Gilroy R."/>
            <person name="Ravi A."/>
            <person name="Getino M."/>
            <person name="Pursley I."/>
            <person name="Horton D.L."/>
            <person name="Alikhan N.F."/>
            <person name="Baker D."/>
            <person name="Gharbi K."/>
            <person name="Hall N."/>
            <person name="Watson M."/>
            <person name="Adriaenssens E.M."/>
            <person name="Foster-Nyarko E."/>
            <person name="Jarju S."/>
            <person name="Secka A."/>
            <person name="Antonio M."/>
            <person name="Oren A."/>
            <person name="Chaudhuri R.R."/>
            <person name="La Ragione R."/>
            <person name="Hildebrand F."/>
            <person name="Pallen M.J."/>
        </authorList>
    </citation>
    <scope>NUCLEOTIDE SEQUENCE</scope>
    <source>
        <strain evidence="2">7293</strain>
    </source>
</reference>
<dbReference type="Pfam" id="PF20258">
    <property type="entry name" value="tRNA_Me_trans_C"/>
    <property type="match status" value="1"/>
</dbReference>
<name>A0A9D9E128_9SPIO</name>
<feature type="non-terminal residue" evidence="2">
    <location>
        <position position="1"/>
    </location>
</feature>
<dbReference type="InterPro" id="IPR046885">
    <property type="entry name" value="MnmA-like_C"/>
</dbReference>
<comment type="caution">
    <text evidence="2">The sequence shown here is derived from an EMBL/GenBank/DDBJ whole genome shotgun (WGS) entry which is preliminary data.</text>
</comment>
<dbReference type="Proteomes" id="UP000823615">
    <property type="component" value="Unassembled WGS sequence"/>
</dbReference>
<evidence type="ECO:0000313" key="2">
    <source>
        <dbReference type="EMBL" id="MBO8435925.1"/>
    </source>
</evidence>
<proteinExistence type="predicted"/>
<evidence type="ECO:0000313" key="3">
    <source>
        <dbReference type="Proteomes" id="UP000823615"/>
    </source>
</evidence>